<evidence type="ECO:0000313" key="4">
    <source>
        <dbReference type="Proteomes" id="UP000799440"/>
    </source>
</evidence>
<dbReference type="InterPro" id="IPR052895">
    <property type="entry name" value="HetReg/Transcr_Mod"/>
</dbReference>
<accession>A0A6A6VH06</accession>
<dbReference type="Proteomes" id="UP000799440">
    <property type="component" value="Unassembled WGS sequence"/>
</dbReference>
<name>A0A6A6VH06_9PLEO</name>
<organism evidence="3 4">
    <name type="scientific">Sporormia fimetaria CBS 119925</name>
    <dbReference type="NCBI Taxonomy" id="1340428"/>
    <lineage>
        <taxon>Eukaryota</taxon>
        <taxon>Fungi</taxon>
        <taxon>Dikarya</taxon>
        <taxon>Ascomycota</taxon>
        <taxon>Pezizomycotina</taxon>
        <taxon>Dothideomycetes</taxon>
        <taxon>Pleosporomycetidae</taxon>
        <taxon>Pleosporales</taxon>
        <taxon>Sporormiaceae</taxon>
        <taxon>Sporormia</taxon>
    </lineage>
</organism>
<dbReference type="AlphaFoldDB" id="A0A6A6VH06"/>
<feature type="domain" description="Heterokaryon incompatibility" evidence="2">
    <location>
        <begin position="56"/>
        <end position="197"/>
    </location>
</feature>
<feature type="compositionally biased region" description="Gly residues" evidence="1">
    <location>
        <begin position="465"/>
        <end position="478"/>
    </location>
</feature>
<dbReference type="OrthoDB" id="5386682at2759"/>
<dbReference type="Pfam" id="PF06985">
    <property type="entry name" value="HET"/>
    <property type="match status" value="1"/>
</dbReference>
<dbReference type="EMBL" id="MU006565">
    <property type="protein sequence ID" value="KAF2749865.1"/>
    <property type="molecule type" value="Genomic_DNA"/>
</dbReference>
<protein>
    <recommendedName>
        <fullName evidence="2">Heterokaryon incompatibility domain-containing protein</fullName>
    </recommendedName>
</protein>
<evidence type="ECO:0000256" key="1">
    <source>
        <dbReference type="SAM" id="MobiDB-lite"/>
    </source>
</evidence>
<proteinExistence type="predicted"/>
<sequence length="643" mass="74166">MRSCAFLLWRDIAPLYLRVKQIRLLKITSSPAWPGSTDGDLRARIQTHDLSTAPPYTALSYRWSEWRDDNPEITLNGTYRTRIMQNLYNYLLTVPVGHYGPNPESEWLWIDSLCINQGSDERALHERSRQILTMGDIYAGAERVVAWLGLPSDEFNPLEYLQVWQKWFEKEGMDWSPRYLEQICDNEYWERAWVVQEIVQARDLEIRLGNHVMSSDTFRAFLDEHGILENSTSRLLEAGATQRTLPEWLEEYGQWKVSWPHDKVYAFLGLVHQPSPLHLTIDYGVHPDILHHELLQLDYERTDKIFRFSEYLHNYLKDLANFQHLGGVPLRRPNFSEEQESFESDVTAHLVGSVDIVTVMTEDVSRDCAAYSKAVEGCGRHGDVQEKKNELAAFSSALSRIDHSFFLRREAPPSFYIWPEDTRLRDEITQKWNMYRYRAVTRPTEAVLRSKSAGHWPSGERDPGRGPGGPGDSGGSGGSRTRPVANIIEVPVRDTVVGFEEIREYPNSPRTSRRWFSLAHPRFSNTGVCLCTGFTYGDIRKHDLVFQFPDTDIVLICCPDKREGVNEELGEWIPLCVKARAVLARNCCQRPEKTSTWRQVGEQPLRFRGLEEGDVDAYPRGIIRMRTLDLMKMSVPLRGVDEV</sequence>
<evidence type="ECO:0000259" key="2">
    <source>
        <dbReference type="Pfam" id="PF06985"/>
    </source>
</evidence>
<feature type="region of interest" description="Disordered" evidence="1">
    <location>
        <begin position="448"/>
        <end position="484"/>
    </location>
</feature>
<dbReference type="InterPro" id="IPR010730">
    <property type="entry name" value="HET"/>
</dbReference>
<dbReference type="PANTHER" id="PTHR24148">
    <property type="entry name" value="ANKYRIN REPEAT DOMAIN-CONTAINING PROTEIN 39 HOMOLOG-RELATED"/>
    <property type="match status" value="1"/>
</dbReference>
<gene>
    <name evidence="3" type="ORF">M011DRAFT_280367</name>
</gene>
<keyword evidence="4" id="KW-1185">Reference proteome</keyword>
<reference evidence="3" key="1">
    <citation type="journal article" date="2020" name="Stud. Mycol.">
        <title>101 Dothideomycetes genomes: a test case for predicting lifestyles and emergence of pathogens.</title>
        <authorList>
            <person name="Haridas S."/>
            <person name="Albert R."/>
            <person name="Binder M."/>
            <person name="Bloem J."/>
            <person name="Labutti K."/>
            <person name="Salamov A."/>
            <person name="Andreopoulos B."/>
            <person name="Baker S."/>
            <person name="Barry K."/>
            <person name="Bills G."/>
            <person name="Bluhm B."/>
            <person name="Cannon C."/>
            <person name="Castanera R."/>
            <person name="Culley D."/>
            <person name="Daum C."/>
            <person name="Ezra D."/>
            <person name="Gonzalez J."/>
            <person name="Henrissat B."/>
            <person name="Kuo A."/>
            <person name="Liang C."/>
            <person name="Lipzen A."/>
            <person name="Lutzoni F."/>
            <person name="Magnuson J."/>
            <person name="Mondo S."/>
            <person name="Nolan M."/>
            <person name="Ohm R."/>
            <person name="Pangilinan J."/>
            <person name="Park H.-J."/>
            <person name="Ramirez L."/>
            <person name="Alfaro M."/>
            <person name="Sun H."/>
            <person name="Tritt A."/>
            <person name="Yoshinaga Y."/>
            <person name="Zwiers L.-H."/>
            <person name="Turgeon B."/>
            <person name="Goodwin S."/>
            <person name="Spatafora J."/>
            <person name="Crous P."/>
            <person name="Grigoriev I."/>
        </authorList>
    </citation>
    <scope>NUCLEOTIDE SEQUENCE</scope>
    <source>
        <strain evidence="3">CBS 119925</strain>
    </source>
</reference>
<evidence type="ECO:0000313" key="3">
    <source>
        <dbReference type="EMBL" id="KAF2749865.1"/>
    </source>
</evidence>
<dbReference type="PANTHER" id="PTHR24148:SF73">
    <property type="entry name" value="HET DOMAIN PROTEIN (AFU_ORTHOLOGUE AFUA_8G01020)"/>
    <property type="match status" value="1"/>
</dbReference>